<reference evidence="2 3" key="1">
    <citation type="submission" date="2018-03" db="EMBL/GenBank/DDBJ databases">
        <title>Draft genome sequences of four Enterococcus mundtii strains isolated from beef slaughterhouses in Kenya.</title>
        <authorList>
            <person name="Wambui J."/>
            <person name="Stevens M."/>
            <person name="Njage P."/>
            <person name="Stephan R."/>
            <person name="Tasara T."/>
        </authorList>
    </citation>
    <scope>NUCLEOTIDE SEQUENCE [LARGE SCALE GENOMIC DNA]</scope>
    <source>
        <strain evidence="2 3">H18-EM</strain>
    </source>
</reference>
<evidence type="ECO:0000313" key="2">
    <source>
        <dbReference type="EMBL" id="PTO34782.1"/>
    </source>
</evidence>
<dbReference type="InterPro" id="IPR003491">
    <property type="entry name" value="REP-like_C"/>
</dbReference>
<dbReference type="EMBL" id="PYGR01000046">
    <property type="protein sequence ID" value="PTO34782.1"/>
    <property type="molecule type" value="Genomic_DNA"/>
</dbReference>
<accession>A0A2T5DAZ1</accession>
<protein>
    <submittedName>
        <fullName evidence="2">Replication initiation protein</fullName>
    </submittedName>
</protein>
<evidence type="ECO:0000259" key="1">
    <source>
        <dbReference type="Pfam" id="PF02486"/>
    </source>
</evidence>
<gene>
    <name evidence="2" type="ORF">C6N14_10625</name>
</gene>
<dbReference type="AlphaFoldDB" id="A0A2T5DAZ1"/>
<comment type="caution">
    <text evidence="2">The sequence shown here is derived from an EMBL/GenBank/DDBJ whole genome shotgun (WGS) entry which is preliminary data.</text>
</comment>
<dbReference type="Pfam" id="PF02486">
    <property type="entry name" value="Rep_trans"/>
    <property type="match status" value="1"/>
</dbReference>
<feature type="domain" description="Replication initiation protein-like C-terminal" evidence="1">
    <location>
        <begin position="32"/>
        <end position="225"/>
    </location>
</feature>
<dbReference type="RefSeq" id="WP_108146205.1">
    <property type="nucleotide sequence ID" value="NZ_PYGR01000046.1"/>
</dbReference>
<dbReference type="Proteomes" id="UP000244022">
    <property type="component" value="Unassembled WGS sequence"/>
</dbReference>
<organism evidence="2 3">
    <name type="scientific">Enterococcus mundtii</name>
    <dbReference type="NCBI Taxonomy" id="53346"/>
    <lineage>
        <taxon>Bacteria</taxon>
        <taxon>Bacillati</taxon>
        <taxon>Bacillota</taxon>
        <taxon>Bacilli</taxon>
        <taxon>Lactobacillales</taxon>
        <taxon>Enterococcaceae</taxon>
        <taxon>Enterococcus</taxon>
    </lineage>
</organism>
<sequence>MKGTGCRYLAGWLNGRKETWSNFINRVFEFGGNFTRIDLAINDHYGYLDIPDLARKIERNEFRSAFRIGDVYQSKDFANRDSHGTTIYFGSRKSLMHFCFYQKDHEQRRKKGIALENATIINRYELRARHEKAQELARKLGKTENFEPLIFGLINRTICFYDRPPESPQAKIDKNWNNFINNHEEISLSMKADPMTLEKSFKWILNNLAPSLKLIREFGKVYQVNLLGLILQVTKLNTEGEKMLNAVHENPEWFKGEIKSYRRVLERKLELQRKAEHRKQ</sequence>
<proteinExistence type="predicted"/>
<evidence type="ECO:0000313" key="3">
    <source>
        <dbReference type="Proteomes" id="UP000244022"/>
    </source>
</evidence>
<name>A0A2T5DAZ1_ENTMU</name>